<dbReference type="EC" id="3.1.1.11" evidence="5"/>
<comment type="similarity">
    <text evidence="1">Belongs to the pectinesterase family.</text>
</comment>
<dbReference type="RefSeq" id="WP_036984706.1">
    <property type="nucleotide sequence ID" value="NZ_BLAX01000001.1"/>
</dbReference>
<comment type="pathway">
    <text evidence="5">Glycan metabolism; pectin degradation; 2-dehydro-3-deoxy-D-gluconate from pectin: step 1/5.</text>
</comment>
<evidence type="ECO:0000256" key="2">
    <source>
        <dbReference type="ARBA" id="ARBA00022801"/>
    </source>
</evidence>
<dbReference type="PANTHER" id="PTHR31321">
    <property type="entry name" value="ACYL-COA THIOESTER HYDROLASE YBHC-RELATED"/>
    <property type="match status" value="1"/>
</dbReference>
<sequence length="318" mass="35656">MNKKLQLFGIIFLLLGTIIWSCSKEKDNRIIVAADGSGDYATVQAAINAVPSSSKETTVIYIKSGVYKEKVVVPADKQNIHFIGEDAKNTIITWDDYSGKGDINTFTSYTLKIMGNHILMENLTIENSEGLRGQAVALDVEGDQCMFKNCRIVGNQDTLYAAGDNARQYFKHCHIEGTTDFIFGSSTAVFQECDILCKKQSFITAARTPQGQPFGYVFMNCKIEAAPSIGQVFLARPWRAYANVVFMNCQLGGFIRPEGWSNWHDTDRYKTAFYAEYHNTGAGADTTQRVSWSHQLTNEQAQKYTVENILGLNRWKLK</sequence>
<dbReference type="InterPro" id="IPR033131">
    <property type="entry name" value="Pectinesterase_Asp_AS"/>
</dbReference>
<organism evidence="7 8">
    <name type="scientific">Prolixibacter bellariivorans</name>
    <dbReference type="NCBI Taxonomy" id="314319"/>
    <lineage>
        <taxon>Bacteria</taxon>
        <taxon>Pseudomonadati</taxon>
        <taxon>Bacteroidota</taxon>
        <taxon>Bacteroidia</taxon>
        <taxon>Marinilabiliales</taxon>
        <taxon>Prolixibacteraceae</taxon>
        <taxon>Prolixibacter</taxon>
    </lineage>
</organism>
<dbReference type="PROSITE" id="PS00800">
    <property type="entry name" value="PECTINESTERASE_1"/>
    <property type="match status" value="1"/>
</dbReference>
<evidence type="ECO:0000256" key="3">
    <source>
        <dbReference type="ARBA" id="ARBA00023085"/>
    </source>
</evidence>
<name>A0A5M4AXM5_9BACT</name>
<evidence type="ECO:0000313" key="8">
    <source>
        <dbReference type="Proteomes" id="UP000391834"/>
    </source>
</evidence>
<dbReference type="GO" id="GO:0042545">
    <property type="term" value="P:cell wall modification"/>
    <property type="evidence" value="ECO:0007669"/>
    <property type="project" value="UniProtKB-UniRule"/>
</dbReference>
<dbReference type="SUPFAM" id="SSF51126">
    <property type="entry name" value="Pectin lyase-like"/>
    <property type="match status" value="1"/>
</dbReference>
<evidence type="ECO:0000256" key="5">
    <source>
        <dbReference type="RuleBase" id="RU000589"/>
    </source>
</evidence>
<evidence type="ECO:0000259" key="6">
    <source>
        <dbReference type="Pfam" id="PF01095"/>
    </source>
</evidence>
<dbReference type="InterPro" id="IPR000070">
    <property type="entry name" value="Pectinesterase_cat"/>
</dbReference>
<dbReference type="GO" id="GO:0030599">
    <property type="term" value="F:pectinesterase activity"/>
    <property type="evidence" value="ECO:0007669"/>
    <property type="project" value="UniProtKB-UniRule"/>
</dbReference>
<dbReference type="InterPro" id="IPR011050">
    <property type="entry name" value="Pectin_lyase_fold/virulence"/>
</dbReference>
<feature type="domain" description="Pectinesterase catalytic" evidence="6">
    <location>
        <begin position="30"/>
        <end position="310"/>
    </location>
</feature>
<dbReference type="InterPro" id="IPR012334">
    <property type="entry name" value="Pectin_lyas_fold"/>
</dbReference>
<dbReference type="GO" id="GO:0045490">
    <property type="term" value="P:pectin catabolic process"/>
    <property type="evidence" value="ECO:0007669"/>
    <property type="project" value="UniProtKB-UniRule"/>
</dbReference>
<comment type="catalytic activity">
    <reaction evidence="5">
        <text>[(1-&gt;4)-alpha-D-galacturonosyl methyl ester](n) + n H2O = [(1-&gt;4)-alpha-D-galacturonosyl](n) + n methanol + n H(+)</text>
        <dbReference type="Rhea" id="RHEA:22380"/>
        <dbReference type="Rhea" id="RHEA-COMP:14570"/>
        <dbReference type="Rhea" id="RHEA-COMP:14573"/>
        <dbReference type="ChEBI" id="CHEBI:15377"/>
        <dbReference type="ChEBI" id="CHEBI:15378"/>
        <dbReference type="ChEBI" id="CHEBI:17790"/>
        <dbReference type="ChEBI" id="CHEBI:140522"/>
        <dbReference type="ChEBI" id="CHEBI:140523"/>
        <dbReference type="EC" id="3.1.1.11"/>
    </reaction>
</comment>
<proteinExistence type="inferred from homology"/>
<dbReference type="UniPathway" id="UPA00545">
    <property type="reaction ID" value="UER00823"/>
</dbReference>
<accession>A0A5M4AXM5</accession>
<dbReference type="Pfam" id="PF01095">
    <property type="entry name" value="Pectinesterase"/>
    <property type="match status" value="1"/>
</dbReference>
<dbReference type="PANTHER" id="PTHR31321:SF57">
    <property type="entry name" value="PECTINESTERASE 53-RELATED"/>
    <property type="match status" value="1"/>
</dbReference>
<comment type="caution">
    <text evidence="7">The sequence shown here is derived from an EMBL/GenBank/DDBJ whole genome shotgun (WGS) entry which is preliminary data.</text>
</comment>
<keyword evidence="3 5" id="KW-0063">Aspartyl esterase</keyword>
<dbReference type="Proteomes" id="UP000391834">
    <property type="component" value="Unassembled WGS sequence"/>
</dbReference>
<keyword evidence="2 5" id="KW-0378">Hydrolase</keyword>
<dbReference type="Gene3D" id="2.160.20.10">
    <property type="entry name" value="Single-stranded right-handed beta-helix, Pectin lyase-like"/>
    <property type="match status" value="1"/>
</dbReference>
<evidence type="ECO:0000313" key="7">
    <source>
        <dbReference type="EMBL" id="GET32504.1"/>
    </source>
</evidence>
<evidence type="ECO:0000256" key="4">
    <source>
        <dbReference type="PROSITE-ProRule" id="PRU10040"/>
    </source>
</evidence>
<dbReference type="AlphaFoldDB" id="A0A5M4AXM5"/>
<dbReference type="OrthoDB" id="9804686at2"/>
<dbReference type="PROSITE" id="PS00503">
    <property type="entry name" value="PECTINESTERASE_2"/>
    <property type="match status" value="1"/>
</dbReference>
<protein>
    <recommendedName>
        <fullName evidence="5">Pectinesterase</fullName>
        <ecNumber evidence="5">3.1.1.11</ecNumber>
    </recommendedName>
</protein>
<gene>
    <name evidence="7" type="ORF">PbJCM13498_13670</name>
</gene>
<feature type="active site" evidence="4">
    <location>
        <position position="180"/>
    </location>
</feature>
<dbReference type="EMBL" id="BLAX01000001">
    <property type="protein sequence ID" value="GET32504.1"/>
    <property type="molecule type" value="Genomic_DNA"/>
</dbReference>
<dbReference type="InterPro" id="IPR018040">
    <property type="entry name" value="Pectinesterase_Tyr_AS"/>
</dbReference>
<dbReference type="GO" id="GO:0009279">
    <property type="term" value="C:cell outer membrane"/>
    <property type="evidence" value="ECO:0007669"/>
    <property type="project" value="TreeGrafter"/>
</dbReference>
<evidence type="ECO:0000256" key="1">
    <source>
        <dbReference type="ARBA" id="ARBA00008891"/>
    </source>
</evidence>
<reference evidence="7 8" key="1">
    <citation type="submission" date="2019-10" db="EMBL/GenBank/DDBJ databases">
        <title>Prolixibacter strains distinguished by the presence of nitrate reductase genes were adept at nitrate-dependent anaerobic corrosion of metallic iron and carbon steel.</title>
        <authorList>
            <person name="Iino T."/>
            <person name="Shono N."/>
            <person name="Ito K."/>
            <person name="Nakamura R."/>
            <person name="Sueoka K."/>
            <person name="Harayama S."/>
            <person name="Ohkuma M."/>
        </authorList>
    </citation>
    <scope>NUCLEOTIDE SEQUENCE [LARGE SCALE GENOMIC DNA]</scope>
    <source>
        <strain evidence="7 8">JCM 13498</strain>
    </source>
</reference>
<keyword evidence="8" id="KW-1185">Reference proteome</keyword>